<feature type="region of interest" description="Disordered" evidence="2">
    <location>
        <begin position="707"/>
        <end position="728"/>
    </location>
</feature>
<dbReference type="SMART" id="SM00800">
    <property type="entry name" value="uDENN"/>
    <property type="match status" value="1"/>
</dbReference>
<reference evidence="4" key="1">
    <citation type="journal article" date="2023" name="Science">
        <title>Genome structures resolve the early diversification of teleost fishes.</title>
        <authorList>
            <person name="Parey E."/>
            <person name="Louis A."/>
            <person name="Montfort J."/>
            <person name="Bouchez O."/>
            <person name="Roques C."/>
            <person name="Iampietro C."/>
            <person name="Lluch J."/>
            <person name="Castinel A."/>
            <person name="Donnadieu C."/>
            <person name="Desvignes T."/>
            <person name="Floi Bucao C."/>
            <person name="Jouanno E."/>
            <person name="Wen M."/>
            <person name="Mejri S."/>
            <person name="Dirks R."/>
            <person name="Jansen H."/>
            <person name="Henkel C."/>
            <person name="Chen W.J."/>
            <person name="Zahm M."/>
            <person name="Cabau C."/>
            <person name="Klopp C."/>
            <person name="Thompson A.W."/>
            <person name="Robinson-Rechavi M."/>
            <person name="Braasch I."/>
            <person name="Lecointre G."/>
            <person name="Bobe J."/>
            <person name="Postlethwait J.H."/>
            <person name="Berthelot C."/>
            <person name="Roest Crollius H."/>
            <person name="Guiguen Y."/>
        </authorList>
    </citation>
    <scope>NUCLEOTIDE SEQUENCE</scope>
    <source>
        <strain evidence="4">Concon-B</strain>
    </source>
</reference>
<evidence type="ECO:0000313" key="4">
    <source>
        <dbReference type="EMBL" id="KAJ8271503.1"/>
    </source>
</evidence>
<dbReference type="GO" id="GO:0005085">
    <property type="term" value="F:guanyl-nucleotide exchange factor activity"/>
    <property type="evidence" value="ECO:0007669"/>
    <property type="project" value="UniProtKB-KW"/>
</dbReference>
<dbReference type="InterPro" id="IPR022096">
    <property type="entry name" value="SBF1/SBF2"/>
</dbReference>
<organism evidence="4 5">
    <name type="scientific">Conger conger</name>
    <name type="common">Conger eel</name>
    <name type="synonym">Muraena conger</name>
    <dbReference type="NCBI Taxonomy" id="82655"/>
    <lineage>
        <taxon>Eukaryota</taxon>
        <taxon>Metazoa</taxon>
        <taxon>Chordata</taxon>
        <taxon>Craniata</taxon>
        <taxon>Vertebrata</taxon>
        <taxon>Euteleostomi</taxon>
        <taxon>Actinopterygii</taxon>
        <taxon>Neopterygii</taxon>
        <taxon>Teleostei</taxon>
        <taxon>Anguilliformes</taxon>
        <taxon>Congridae</taxon>
        <taxon>Conger</taxon>
    </lineage>
</organism>
<dbReference type="PANTHER" id="PTHR12296:SF16">
    <property type="entry name" value="C-MYC PROMOTER-BINDING PROTEIN"/>
    <property type="match status" value="1"/>
</dbReference>
<dbReference type="InterPro" id="IPR051696">
    <property type="entry name" value="DENN_Domain_GEFs"/>
</dbReference>
<evidence type="ECO:0000259" key="3">
    <source>
        <dbReference type="PROSITE" id="PS50211"/>
    </source>
</evidence>
<dbReference type="InterPro" id="IPR037516">
    <property type="entry name" value="Tripartite_DENN"/>
</dbReference>
<evidence type="ECO:0000256" key="2">
    <source>
        <dbReference type="SAM" id="MobiDB-lite"/>
    </source>
</evidence>
<keyword evidence="1" id="KW-0344">Guanine-nucleotide releasing factor</keyword>
<dbReference type="FunFam" id="3.30.450.200:FF:000004">
    <property type="entry name" value="SET binding factor 2"/>
    <property type="match status" value="1"/>
</dbReference>
<dbReference type="PANTHER" id="PTHR12296">
    <property type="entry name" value="DENN DOMAIN-CONTAINING PROTEIN 4"/>
    <property type="match status" value="1"/>
</dbReference>
<keyword evidence="5" id="KW-1185">Reference proteome</keyword>
<dbReference type="AlphaFoldDB" id="A0A9Q1DIN5"/>
<accession>A0A9Q1DIN5</accession>
<dbReference type="Pfam" id="PF02141">
    <property type="entry name" value="DENN"/>
    <property type="match status" value="1"/>
</dbReference>
<protein>
    <recommendedName>
        <fullName evidence="3">UDENN domain-containing protein</fullName>
    </recommendedName>
</protein>
<dbReference type="GO" id="GO:0031410">
    <property type="term" value="C:cytoplasmic vesicle"/>
    <property type="evidence" value="ECO:0007669"/>
    <property type="project" value="TreeGrafter"/>
</dbReference>
<evidence type="ECO:0000313" key="5">
    <source>
        <dbReference type="Proteomes" id="UP001152803"/>
    </source>
</evidence>
<dbReference type="InterPro" id="IPR043153">
    <property type="entry name" value="DENN_C"/>
</dbReference>
<dbReference type="Pfam" id="PF12335">
    <property type="entry name" value="SBF2"/>
    <property type="match status" value="1"/>
</dbReference>
<dbReference type="InterPro" id="IPR005113">
    <property type="entry name" value="uDENN_dom"/>
</dbReference>
<dbReference type="Pfam" id="PF03456">
    <property type="entry name" value="uDENN"/>
    <property type="match status" value="1"/>
</dbReference>
<dbReference type="InterPro" id="IPR005112">
    <property type="entry name" value="dDENN_dom"/>
</dbReference>
<sequence>MEIFAKGSNMARLADYLIIVGYDHEKAGSGEGCGRIIQRFPEADWEGTAFPQGLEMFCQPTGWRLSRERRQPTFFTVVLTDIDSNRHYCSCLTFFEAEVNLQGSKAADTDGDDEEEEDGNGLIHPAEVFAPKSLIMVSRLDFTEIFRGCLGLIYTVYIDSLSFPLETLVANLLTCLVPQSGGSQKLFSLGAGDRQLIQTPLNDNLPVTGKSVALLFQQLGIQNVLSLFCAVLTEHKVLFHSSSYQRLGEASRALESLMFPLKYSYPYIPILPSRLLEVLSSPTPFIIGVHSVFQDEIQELLDVIIADLDGGTIKIPECIHLSHLPEPLLHQTQTALSMVLHPDLGVADNAFPPPRAASSNLKLLDKEVRAVFLRLFAQLFQGYRSCLQLIRIHAEPVIHFHKTAFLGQRGLIESDLLTKVLEGMAFAGFVSERGPPYRACDLFDELVAFDVERFKEEEENPAKLQKHIREIAELLYKNENPNPHMAFQKVPQPSEGSHLRVHVVPFPLLDEERVAGLLKEGLAKHHGTPTTTRTQRRCVVPAGPPVVSIQGRPGTVFNSARRLEVVRSCISFIFDNKTLETEKTLPAALRALKGRAARQCLVEELQQHVQQNRSILDHQQFDHIVRMMNCALQDCSSSEEYTIAAALLPLSAVFYRKLAPGVNQFAYTCVQDHPIWANQQFWEATFYSEVQNQIRSLYLNTPEEMTEITAGPKGRGPSPPAPPSDSERTAMDLGAEQLRAWPCLGKEQQQDLVNGEESTVFSQAIHHASLMVYLLVPLDGSKSKLLRPPPTADWESGSNSIVTNRQVARDPITINQLKAL</sequence>
<dbReference type="OrthoDB" id="74314at2759"/>
<feature type="domain" description="UDENN" evidence="3">
    <location>
        <begin position="16"/>
        <end position="440"/>
    </location>
</feature>
<dbReference type="FunFam" id="3.40.50.11500:FF:000006">
    <property type="entry name" value="SET binding factor 2"/>
    <property type="match status" value="1"/>
</dbReference>
<dbReference type="PROSITE" id="PS50211">
    <property type="entry name" value="DENN"/>
    <property type="match status" value="1"/>
</dbReference>
<dbReference type="GO" id="GO:0032483">
    <property type="term" value="P:regulation of Rab protein signal transduction"/>
    <property type="evidence" value="ECO:0007669"/>
    <property type="project" value="TreeGrafter"/>
</dbReference>
<gene>
    <name evidence="4" type="ORF">COCON_G00103620</name>
</gene>
<dbReference type="EMBL" id="JAFJMO010000007">
    <property type="protein sequence ID" value="KAJ8271503.1"/>
    <property type="molecule type" value="Genomic_DNA"/>
</dbReference>
<dbReference type="SMART" id="SM00801">
    <property type="entry name" value="dDENN"/>
    <property type="match status" value="1"/>
</dbReference>
<comment type="caution">
    <text evidence="4">The sequence shown here is derived from an EMBL/GenBank/DDBJ whole genome shotgun (WGS) entry which is preliminary data.</text>
</comment>
<name>A0A9Q1DIN5_CONCO</name>
<dbReference type="InterPro" id="IPR001194">
    <property type="entry name" value="cDENN_dom"/>
</dbReference>
<proteinExistence type="predicted"/>
<dbReference type="Gene3D" id="3.30.450.200">
    <property type="match status" value="1"/>
</dbReference>
<dbReference type="Gene3D" id="3.40.50.11500">
    <property type="match status" value="1"/>
</dbReference>
<evidence type="ECO:0000256" key="1">
    <source>
        <dbReference type="ARBA" id="ARBA00022658"/>
    </source>
</evidence>
<dbReference type="Proteomes" id="UP001152803">
    <property type="component" value="Unassembled WGS sequence"/>
</dbReference>
<dbReference type="SMART" id="SM00799">
    <property type="entry name" value="DENN"/>
    <property type="match status" value="1"/>
</dbReference>